<evidence type="ECO:0000313" key="2">
    <source>
        <dbReference type="Proteomes" id="UP001195483"/>
    </source>
</evidence>
<name>A0AAE0W012_9BIVA</name>
<dbReference type="Proteomes" id="UP001195483">
    <property type="component" value="Unassembled WGS sequence"/>
</dbReference>
<reference evidence="1" key="2">
    <citation type="journal article" date="2021" name="Genome Biol. Evol.">
        <title>Developing a high-quality reference genome for a parasitic bivalve with doubly uniparental inheritance (Bivalvia: Unionida).</title>
        <authorList>
            <person name="Smith C.H."/>
        </authorList>
    </citation>
    <scope>NUCLEOTIDE SEQUENCE</scope>
    <source>
        <strain evidence="1">CHS0354</strain>
        <tissue evidence="1">Mantle</tissue>
    </source>
</reference>
<dbReference type="EMBL" id="JAEAOA010000592">
    <property type="protein sequence ID" value="KAK3596998.1"/>
    <property type="molecule type" value="Genomic_DNA"/>
</dbReference>
<reference evidence="1" key="3">
    <citation type="submission" date="2023-05" db="EMBL/GenBank/DDBJ databases">
        <authorList>
            <person name="Smith C.H."/>
        </authorList>
    </citation>
    <scope>NUCLEOTIDE SEQUENCE</scope>
    <source>
        <strain evidence="1">CHS0354</strain>
        <tissue evidence="1">Mantle</tissue>
    </source>
</reference>
<protein>
    <submittedName>
        <fullName evidence="1">Uncharacterized protein</fullName>
    </submittedName>
</protein>
<evidence type="ECO:0000313" key="1">
    <source>
        <dbReference type="EMBL" id="KAK3596998.1"/>
    </source>
</evidence>
<dbReference type="AlphaFoldDB" id="A0AAE0W012"/>
<comment type="caution">
    <text evidence="1">The sequence shown here is derived from an EMBL/GenBank/DDBJ whole genome shotgun (WGS) entry which is preliminary data.</text>
</comment>
<proteinExistence type="predicted"/>
<keyword evidence="2" id="KW-1185">Reference proteome</keyword>
<reference evidence="1" key="1">
    <citation type="journal article" date="2021" name="Genome Biol. Evol.">
        <title>A High-Quality Reference Genome for a Parasitic Bivalve with Doubly Uniparental Inheritance (Bivalvia: Unionida).</title>
        <authorList>
            <person name="Smith C.H."/>
        </authorList>
    </citation>
    <scope>NUCLEOTIDE SEQUENCE</scope>
    <source>
        <strain evidence="1">CHS0354</strain>
    </source>
</reference>
<organism evidence="1 2">
    <name type="scientific">Potamilus streckersoni</name>
    <dbReference type="NCBI Taxonomy" id="2493646"/>
    <lineage>
        <taxon>Eukaryota</taxon>
        <taxon>Metazoa</taxon>
        <taxon>Spiralia</taxon>
        <taxon>Lophotrochozoa</taxon>
        <taxon>Mollusca</taxon>
        <taxon>Bivalvia</taxon>
        <taxon>Autobranchia</taxon>
        <taxon>Heteroconchia</taxon>
        <taxon>Palaeoheterodonta</taxon>
        <taxon>Unionida</taxon>
        <taxon>Unionoidea</taxon>
        <taxon>Unionidae</taxon>
        <taxon>Ambleminae</taxon>
        <taxon>Lampsilini</taxon>
        <taxon>Potamilus</taxon>
    </lineage>
</organism>
<gene>
    <name evidence="1" type="ORF">CHS0354_009136</name>
</gene>
<sequence length="71" mass="7877">MDHDRYSSLWTNHIVFVLEIAEALFAQDAATLRSTELLDATYDPIVRPSETVNVQAGFSLFSIDSVVSMNG</sequence>
<accession>A0AAE0W012</accession>